<feature type="compositionally biased region" description="Basic and acidic residues" evidence="1">
    <location>
        <begin position="971"/>
        <end position="1003"/>
    </location>
</feature>
<dbReference type="Pfam" id="PF06985">
    <property type="entry name" value="HET"/>
    <property type="match status" value="1"/>
</dbReference>
<dbReference type="InParanoid" id="A0A423XGF3"/>
<dbReference type="InterPro" id="IPR010730">
    <property type="entry name" value="HET"/>
</dbReference>
<feature type="compositionally biased region" description="Acidic residues" evidence="1">
    <location>
        <begin position="647"/>
        <end position="660"/>
    </location>
</feature>
<proteinExistence type="predicted"/>
<feature type="domain" description="Heterokaryon incompatibility" evidence="2">
    <location>
        <begin position="149"/>
        <end position="290"/>
    </location>
</feature>
<evidence type="ECO:0000313" key="3">
    <source>
        <dbReference type="EMBL" id="ROW15353.1"/>
    </source>
</evidence>
<feature type="compositionally biased region" description="Basic and acidic residues" evidence="1">
    <location>
        <begin position="562"/>
        <end position="578"/>
    </location>
</feature>
<sequence length="1127" mass="128247">MAADEGTDSDLSINRFKYGNNNHELVGPAAISREQRSGVSKLSDSDLDKMEVYKFDGLRSMRRRIRLLRLHGGGLRNPEITCELFEVEYDKDNQNILRNVYSDSDNGFKDSSRRGDSKSARNQNGRRQENAKVDLGSPDCSDPNSTVEYEALSWCWGTETKDCAIKIKKGGEYYCFAVTKELSLALKYLRHGGKDRILWIDALCIDQDNHEERNHQVQMMSRIYTGAKQACIWLGEDSKDSTTAIHFIREIMRLENFDSISENKENASRWQSLLSLMQRPWFSRRWVVQEIALARSATIYCGTDDIPWENFAVAVELFVEVETATHRLSEVMRKDETFGHVPQWFEHVSELGASVLVQATGKVFRRDGTKNPSPGKDSRPGTQSRRRVPKSKSARKNIDASVPSSPSMSVIWSPQRPLLSLEYLVSSLTVFEATQPRDAIYSLLAIARDTAPLAELQTVSTDGSEEAIIMSTVSSFLERKPFKVDYSRPYSDVCKDFVSSCIEKSARSDPTRALDILCRPWAPDAEEKTTGNVIHKKPVVYKFLPQDQRDSLHTKKSQYFITRKDHSNDPSDTRRVTDTEEQVEAPARKPKLYLDRRSTVEYWKAAEEVWKEEGYNGFMEKMEPYLPKKRKPSNSLNQIDDTSSESGESESEDDDPDQDIELPSWVSRISGASFALYRLPGMMQGVRIGRQNADALVGTPQEGHRNYSAAQNTKVDFHSDRRLRFRKRPGPRGDPASGHHSLYTEGFILTTIDTVAEPARLGAIPKTWTQIAEWDAVDGKTVPPAEFWRTLVADRGKDNRNPPYYYATACKESIRKGGLRGGSVDTGALISSERNSIIAEFCRRVQAVIWNRCLIKTKGSINVLGLASEHVEKGDLVCILRGCTVPVILRRRSKSKEDLEEERMQDGIESIKAALSTCEEACFRKNRYKKTLERERGKNEGMEEIWKREVREEMEAVNRELEELRKQEKLAEEERKKRDDQQKRRKKDAETRLKDAKVRREEAVNPARHPVISGHRSATMPVTGSMMSGGRLGTPLGTGGTVSSTDIPEDASSQEGRKQDVGDEDGDKLQKEKEEKEREDRKNQAREEDPKMWYKFMGEAYIHGMMDGEAVRLQINEGIPMRMFEIR</sequence>
<dbReference type="PANTHER" id="PTHR24148">
    <property type="entry name" value="ANKYRIN REPEAT DOMAIN-CONTAINING PROTEIN 39 HOMOLOG-RELATED"/>
    <property type="match status" value="1"/>
</dbReference>
<evidence type="ECO:0000259" key="2">
    <source>
        <dbReference type="Pfam" id="PF06985"/>
    </source>
</evidence>
<feature type="region of interest" description="Disordered" evidence="1">
    <location>
        <begin position="554"/>
        <end position="585"/>
    </location>
</feature>
<feature type="region of interest" description="Disordered" evidence="1">
    <location>
        <begin position="971"/>
        <end position="1090"/>
    </location>
</feature>
<dbReference type="Proteomes" id="UP000285146">
    <property type="component" value="Unassembled WGS sequence"/>
</dbReference>
<dbReference type="InterPro" id="IPR052895">
    <property type="entry name" value="HetReg/Transcr_Mod"/>
</dbReference>
<feature type="region of interest" description="Disordered" evidence="1">
    <location>
        <begin position="102"/>
        <end position="142"/>
    </location>
</feature>
<reference evidence="3 4" key="1">
    <citation type="submission" date="2015-09" db="EMBL/GenBank/DDBJ databases">
        <title>Host preference determinants of Valsa canker pathogens revealed by comparative genomics.</title>
        <authorList>
            <person name="Yin Z."/>
            <person name="Huang L."/>
        </authorList>
    </citation>
    <scope>NUCLEOTIDE SEQUENCE [LARGE SCALE GENOMIC DNA]</scope>
    <source>
        <strain evidence="3 4">SXYLt</strain>
    </source>
</reference>
<comment type="caution">
    <text evidence="3">The sequence shown here is derived from an EMBL/GenBank/DDBJ whole genome shotgun (WGS) entry which is preliminary data.</text>
</comment>
<feature type="region of interest" description="Disordered" evidence="1">
    <location>
        <begin position="364"/>
        <end position="410"/>
    </location>
</feature>
<feature type="compositionally biased region" description="Gly residues" evidence="1">
    <location>
        <begin position="1030"/>
        <end position="1040"/>
    </location>
</feature>
<dbReference type="CDD" id="cd22249">
    <property type="entry name" value="UDM1_RNF168_RNF169-like"/>
    <property type="match status" value="1"/>
</dbReference>
<evidence type="ECO:0000313" key="4">
    <source>
        <dbReference type="Proteomes" id="UP000285146"/>
    </source>
</evidence>
<accession>A0A423XGF3</accession>
<name>A0A423XGF3_9PEZI</name>
<dbReference type="STRING" id="1230097.A0A423XGF3"/>
<feature type="region of interest" description="Disordered" evidence="1">
    <location>
        <begin position="626"/>
        <end position="664"/>
    </location>
</feature>
<feature type="compositionally biased region" description="Basic residues" evidence="1">
    <location>
        <begin position="384"/>
        <end position="395"/>
    </location>
</feature>
<evidence type="ECO:0000256" key="1">
    <source>
        <dbReference type="SAM" id="MobiDB-lite"/>
    </source>
</evidence>
<protein>
    <recommendedName>
        <fullName evidence="2">Heterokaryon incompatibility domain-containing protein</fullName>
    </recommendedName>
</protein>
<organism evidence="3 4">
    <name type="scientific">Cytospora leucostoma</name>
    <dbReference type="NCBI Taxonomy" id="1230097"/>
    <lineage>
        <taxon>Eukaryota</taxon>
        <taxon>Fungi</taxon>
        <taxon>Dikarya</taxon>
        <taxon>Ascomycota</taxon>
        <taxon>Pezizomycotina</taxon>
        <taxon>Sordariomycetes</taxon>
        <taxon>Sordariomycetidae</taxon>
        <taxon>Diaporthales</taxon>
        <taxon>Cytosporaceae</taxon>
        <taxon>Cytospora</taxon>
    </lineage>
</organism>
<gene>
    <name evidence="3" type="ORF">VPNG_02351</name>
</gene>
<keyword evidence="4" id="KW-1185">Reference proteome</keyword>
<dbReference type="OrthoDB" id="3477286at2759"/>
<feature type="compositionally biased region" description="Basic and acidic residues" evidence="1">
    <location>
        <begin position="1055"/>
        <end position="1090"/>
    </location>
</feature>
<dbReference type="PANTHER" id="PTHR24148:SF64">
    <property type="entry name" value="HETEROKARYON INCOMPATIBILITY DOMAIN-CONTAINING PROTEIN"/>
    <property type="match status" value="1"/>
</dbReference>
<dbReference type="AlphaFoldDB" id="A0A423XGF3"/>
<dbReference type="EMBL" id="LKEB01000009">
    <property type="protein sequence ID" value="ROW15353.1"/>
    <property type="molecule type" value="Genomic_DNA"/>
</dbReference>
<feature type="compositionally biased region" description="Basic and acidic residues" evidence="1">
    <location>
        <begin position="106"/>
        <end position="119"/>
    </location>
</feature>